<feature type="domain" description="YCII-related" evidence="2">
    <location>
        <begin position="43"/>
        <end position="125"/>
    </location>
</feature>
<organism evidence="3 4">
    <name type="scientific">Sphingomonas bacterium</name>
    <dbReference type="NCBI Taxonomy" id="1895847"/>
    <lineage>
        <taxon>Bacteria</taxon>
        <taxon>Pseudomonadati</taxon>
        <taxon>Pseudomonadota</taxon>
        <taxon>Alphaproteobacteria</taxon>
        <taxon>Sphingomonadales</taxon>
        <taxon>Sphingomonadaceae</taxon>
        <taxon>Sphingomonas</taxon>
    </lineage>
</organism>
<dbReference type="PANTHER" id="PTHR33606">
    <property type="entry name" value="PROTEIN YCII"/>
    <property type="match status" value="1"/>
</dbReference>
<comment type="similarity">
    <text evidence="1">Belongs to the YciI family.</text>
</comment>
<dbReference type="AlphaFoldDB" id="A0A3D0WAC3"/>
<dbReference type="InterPro" id="IPR005545">
    <property type="entry name" value="YCII"/>
</dbReference>
<proteinExistence type="inferred from homology"/>
<reference evidence="3 4" key="1">
    <citation type="journal article" date="2018" name="Nat. Biotechnol.">
        <title>A standardized bacterial taxonomy based on genome phylogeny substantially revises the tree of life.</title>
        <authorList>
            <person name="Parks D.H."/>
            <person name="Chuvochina M."/>
            <person name="Waite D.W."/>
            <person name="Rinke C."/>
            <person name="Skarshewski A."/>
            <person name="Chaumeil P.A."/>
            <person name="Hugenholtz P."/>
        </authorList>
    </citation>
    <scope>NUCLEOTIDE SEQUENCE [LARGE SCALE GENOMIC DNA]</scope>
    <source>
        <strain evidence="3">UBA9015</strain>
    </source>
</reference>
<dbReference type="PANTHER" id="PTHR33606:SF3">
    <property type="entry name" value="PROTEIN YCII"/>
    <property type="match status" value="1"/>
</dbReference>
<name>A0A3D0WAC3_9SPHN</name>
<dbReference type="InterPro" id="IPR011008">
    <property type="entry name" value="Dimeric_a/b-barrel"/>
</dbReference>
<protein>
    <recommendedName>
        <fullName evidence="2">YCII-related domain-containing protein</fullName>
    </recommendedName>
</protein>
<comment type="caution">
    <text evidence="3">The sequence shown here is derived from an EMBL/GenBank/DDBJ whole genome shotgun (WGS) entry which is preliminary data.</text>
</comment>
<evidence type="ECO:0000259" key="2">
    <source>
        <dbReference type="Pfam" id="PF03795"/>
    </source>
</evidence>
<dbReference type="NCBIfam" id="NF009508">
    <property type="entry name" value="PRK12866.1"/>
    <property type="match status" value="1"/>
</dbReference>
<evidence type="ECO:0000256" key="1">
    <source>
        <dbReference type="ARBA" id="ARBA00007689"/>
    </source>
</evidence>
<dbReference type="InterPro" id="IPR051807">
    <property type="entry name" value="Sec-metab_biosynth-assoc"/>
</dbReference>
<dbReference type="SUPFAM" id="SSF54909">
    <property type="entry name" value="Dimeric alpha+beta barrel"/>
    <property type="match status" value="1"/>
</dbReference>
<evidence type="ECO:0000313" key="3">
    <source>
        <dbReference type="EMBL" id="HCB75685.1"/>
    </source>
</evidence>
<sequence length="140" mass="15610">MDHAAACRLSVPLTATIWRRTIRHDGPLPQSRRYAGRVALKHYVLILEFADSYNARRAEFRDAHLKRAWAAADRGELILAGALTDPLDTGLILFRGDGPEIVERFVADDPYVANGLVRDWRIREWATVVGADASAPLHPA</sequence>
<dbReference type="EMBL" id="DOYJ01000163">
    <property type="protein sequence ID" value="HCB75685.1"/>
    <property type="molecule type" value="Genomic_DNA"/>
</dbReference>
<gene>
    <name evidence="3" type="ORF">DEP91_05850</name>
</gene>
<dbReference type="Gene3D" id="3.30.70.1060">
    <property type="entry name" value="Dimeric alpha+beta barrel"/>
    <property type="match status" value="1"/>
</dbReference>
<evidence type="ECO:0000313" key="4">
    <source>
        <dbReference type="Proteomes" id="UP000262699"/>
    </source>
</evidence>
<accession>A0A3D0WAC3</accession>
<dbReference type="Proteomes" id="UP000262699">
    <property type="component" value="Unassembled WGS sequence"/>
</dbReference>
<dbReference type="Pfam" id="PF03795">
    <property type="entry name" value="YCII"/>
    <property type="match status" value="1"/>
</dbReference>